<evidence type="ECO:0000313" key="2">
    <source>
        <dbReference type="Proteomes" id="UP000000467"/>
    </source>
</evidence>
<dbReference type="EMBL" id="CP003732">
    <property type="protein sequence ID" value="AFV12313.1"/>
    <property type="molecule type" value="Genomic_DNA"/>
</dbReference>
<dbReference type="HOGENOM" id="CLU_2572762_0_0_9"/>
<name>K4LHH5_THEPS</name>
<reference evidence="1 2" key="1">
    <citation type="journal article" date="2012" name="BMC Genomics">
        <title>Genome-guided analysis of physiological and morphological traits of the fermentative acetate oxidizer Thermacetogenium phaeum.</title>
        <authorList>
            <person name="Oehler D."/>
            <person name="Poehlein A."/>
            <person name="Leimbach A."/>
            <person name="Muller N."/>
            <person name="Daniel R."/>
            <person name="Gottschalk G."/>
            <person name="Schink B."/>
        </authorList>
    </citation>
    <scope>NUCLEOTIDE SEQUENCE [LARGE SCALE GENOMIC DNA]</scope>
    <source>
        <strain evidence="2">ATCC BAA-254 / DSM 26808 / PB</strain>
    </source>
</reference>
<sequence>MQRPGRFLLIAVILLALAGGLFLTDYNMRRLQGSEEGCLTIEGETLRQAAVRASACVAELMDDCRSCLQEVKEVLTDNFRK</sequence>
<dbReference type="AlphaFoldDB" id="K4LHH5"/>
<dbReference type="Proteomes" id="UP000000467">
    <property type="component" value="Chromosome"/>
</dbReference>
<evidence type="ECO:0000313" key="1">
    <source>
        <dbReference type="EMBL" id="AFV12313.1"/>
    </source>
</evidence>
<dbReference type="KEGG" id="tpz:Tph_c21190"/>
<gene>
    <name evidence="1" type="ordered locus">Tph_c21190</name>
</gene>
<proteinExistence type="predicted"/>
<keyword evidence="2" id="KW-1185">Reference proteome</keyword>
<accession>K4LHH5</accession>
<dbReference type="RefSeq" id="WP_015051188.1">
    <property type="nucleotide sequence ID" value="NC_018870.1"/>
</dbReference>
<organism evidence="1 2">
    <name type="scientific">Thermacetogenium phaeum (strain ATCC BAA-254 / DSM 26808 / PB)</name>
    <dbReference type="NCBI Taxonomy" id="1089553"/>
    <lineage>
        <taxon>Bacteria</taxon>
        <taxon>Bacillati</taxon>
        <taxon>Bacillota</taxon>
        <taxon>Clostridia</taxon>
        <taxon>Thermoanaerobacterales</taxon>
        <taxon>Thermoanaerobacteraceae</taxon>
        <taxon>Thermacetogenium</taxon>
    </lineage>
</organism>
<protein>
    <submittedName>
        <fullName evidence="1">Uncharacterized protein</fullName>
    </submittedName>
</protein>